<sequence length="158" mass="16649">MEHFPYKHAAIFANEVAVKNVTDRIQQADHPDIHVVILQPGSEHTDPVIRRKIIQDGVSGSAGGAIGAAVASLGAVSLKIAVFAIHPFLAGLAAVGYGTLLGGAGGTIYGKLKSDAFLQALDEALKNGHWVVIVHSTSQATDQQISQLLEQTFTEDMV</sequence>
<keyword evidence="1" id="KW-0812">Transmembrane</keyword>
<keyword evidence="1" id="KW-0472">Membrane</keyword>
<feature type="transmembrane region" description="Helical" evidence="1">
    <location>
        <begin position="60"/>
        <end position="82"/>
    </location>
</feature>
<keyword evidence="3" id="KW-1185">Reference proteome</keyword>
<dbReference type="Proteomes" id="UP000672039">
    <property type="component" value="Chromosome"/>
</dbReference>
<dbReference type="RefSeq" id="WP_210224022.1">
    <property type="nucleotide sequence ID" value="NZ_CP072801.1"/>
</dbReference>
<reference evidence="2 3" key="1">
    <citation type="submission" date="2021-04" db="EMBL/GenBank/DDBJ databases">
        <title>Genomics, taxonomy and metabolism of representatives of sulfur bacteria of the genus Thiothrix: Thiothrix fructosivorans QT, Thiothrix unzii A1T and three new species, Thiothrix subterranea sp. nov., Thiothrix litoralis sp. nov. and 'Candidatus Thiothrix anitrata' sp. nov.</title>
        <authorList>
            <person name="Ravin N.V."/>
            <person name="Smolyakov D."/>
            <person name="Rudenko T.S."/>
            <person name="Mardanov A.V."/>
            <person name="Beletsky A.V."/>
            <person name="Markov N.D."/>
            <person name="Fomenkov A.I."/>
            <person name="Roberts R.J."/>
            <person name="Karnachuk O.V."/>
            <person name="Novikov A."/>
            <person name="Grabovich M.Y."/>
        </authorList>
    </citation>
    <scope>NUCLEOTIDE SEQUENCE [LARGE SCALE GENOMIC DNA]</scope>
    <source>
        <strain evidence="2 3">AS</strain>
    </source>
</reference>
<organism evidence="2 3">
    <name type="scientific">Thiothrix litoralis</name>
    <dbReference type="NCBI Taxonomy" id="2891210"/>
    <lineage>
        <taxon>Bacteria</taxon>
        <taxon>Pseudomonadati</taxon>
        <taxon>Pseudomonadota</taxon>
        <taxon>Gammaproteobacteria</taxon>
        <taxon>Thiotrichales</taxon>
        <taxon>Thiotrichaceae</taxon>
        <taxon>Thiothrix</taxon>
    </lineage>
</organism>
<feature type="transmembrane region" description="Helical" evidence="1">
    <location>
        <begin position="88"/>
        <end position="109"/>
    </location>
</feature>
<accession>A0ABX7WW50</accession>
<keyword evidence="1" id="KW-1133">Transmembrane helix</keyword>
<proteinExistence type="predicted"/>
<protein>
    <recommendedName>
        <fullName evidence="4">DUF1269 domain-containing protein</fullName>
    </recommendedName>
</protein>
<dbReference type="EMBL" id="CP072801">
    <property type="protein sequence ID" value="QTR47782.1"/>
    <property type="molecule type" value="Genomic_DNA"/>
</dbReference>
<evidence type="ECO:0000313" key="3">
    <source>
        <dbReference type="Proteomes" id="UP000672039"/>
    </source>
</evidence>
<evidence type="ECO:0008006" key="4">
    <source>
        <dbReference type="Google" id="ProtNLM"/>
    </source>
</evidence>
<gene>
    <name evidence="2" type="ORF">J9253_07650</name>
</gene>
<name>A0ABX7WW50_9GAMM</name>
<evidence type="ECO:0000256" key="1">
    <source>
        <dbReference type="SAM" id="Phobius"/>
    </source>
</evidence>
<evidence type="ECO:0000313" key="2">
    <source>
        <dbReference type="EMBL" id="QTR47782.1"/>
    </source>
</evidence>